<feature type="site" description="Contributes to redox potential value" evidence="8">
    <location>
        <position position="32"/>
    </location>
</feature>
<dbReference type="CDD" id="cd02947">
    <property type="entry name" value="TRX_family"/>
    <property type="match status" value="1"/>
</dbReference>
<dbReference type="Proteomes" id="UP000240811">
    <property type="component" value="Unassembled WGS sequence"/>
</dbReference>
<reference evidence="12" key="1">
    <citation type="submission" date="2018-02" db="EMBL/GenBank/DDBJ databases">
        <title>Genome sequence of Candidatus Liberibacter europaeus.</title>
        <authorList>
            <person name="Frampton R.A."/>
            <person name="Thompson S.M."/>
            <person name="David C."/>
            <person name="Addison S.M."/>
            <person name="Smith G.R."/>
        </authorList>
    </citation>
    <scope>NUCLEOTIDE SEQUENCE [LARGE SCALE GENOMIC DNA]</scope>
</reference>
<dbReference type="GO" id="GO:0015035">
    <property type="term" value="F:protein-disulfide reductase activity"/>
    <property type="evidence" value="ECO:0007669"/>
    <property type="project" value="UniProtKB-UniRule"/>
</dbReference>
<dbReference type="InterPro" id="IPR005746">
    <property type="entry name" value="Thioredoxin"/>
</dbReference>
<comment type="similarity">
    <text evidence="1 7">Belongs to the thioredoxin family.</text>
</comment>
<gene>
    <name evidence="11" type="primary">trxA</name>
    <name evidence="11" type="ORF">C4617_00865</name>
</gene>
<dbReference type="PROSITE" id="PS51352">
    <property type="entry name" value="THIOREDOXIN_2"/>
    <property type="match status" value="1"/>
</dbReference>
<dbReference type="FunFam" id="3.40.30.10:FF:000001">
    <property type="entry name" value="Thioredoxin"/>
    <property type="match status" value="1"/>
</dbReference>
<evidence type="ECO:0000256" key="9">
    <source>
        <dbReference type="PIRSR" id="PIRSR000077-4"/>
    </source>
</evidence>
<feature type="disulfide bond" description="Redox-active" evidence="9">
    <location>
        <begin position="31"/>
        <end position="34"/>
    </location>
</feature>
<dbReference type="SUPFAM" id="SSF52833">
    <property type="entry name" value="Thioredoxin-like"/>
    <property type="match status" value="1"/>
</dbReference>
<evidence type="ECO:0000256" key="8">
    <source>
        <dbReference type="PIRSR" id="PIRSR000077-1"/>
    </source>
</evidence>
<dbReference type="AlphaFoldDB" id="A0A2T4VZ89"/>
<evidence type="ECO:0000256" key="4">
    <source>
        <dbReference type="ARBA" id="ARBA00023157"/>
    </source>
</evidence>
<dbReference type="Gene3D" id="3.40.30.10">
    <property type="entry name" value="Glutaredoxin"/>
    <property type="match status" value="1"/>
</dbReference>
<dbReference type="NCBIfam" id="TIGR01068">
    <property type="entry name" value="thioredoxin"/>
    <property type="match status" value="1"/>
</dbReference>
<dbReference type="GO" id="GO:0045454">
    <property type="term" value="P:cell redox homeostasis"/>
    <property type="evidence" value="ECO:0007669"/>
    <property type="project" value="TreeGrafter"/>
</dbReference>
<keyword evidence="4 9" id="KW-1015">Disulfide bond</keyword>
<dbReference type="InterPro" id="IPR036249">
    <property type="entry name" value="Thioredoxin-like_sf"/>
</dbReference>
<dbReference type="GO" id="GO:0005829">
    <property type="term" value="C:cytosol"/>
    <property type="evidence" value="ECO:0007669"/>
    <property type="project" value="TreeGrafter"/>
</dbReference>
<comment type="caution">
    <text evidence="11">The sequence shown here is derived from an EMBL/GenBank/DDBJ whole genome shotgun (WGS) entry which is preliminary data.</text>
</comment>
<evidence type="ECO:0000256" key="1">
    <source>
        <dbReference type="ARBA" id="ARBA00008987"/>
    </source>
</evidence>
<evidence type="ECO:0000256" key="5">
    <source>
        <dbReference type="ARBA" id="ARBA00023284"/>
    </source>
</evidence>
<dbReference type="PIRSF" id="PIRSF000077">
    <property type="entry name" value="Thioredoxin"/>
    <property type="match status" value="1"/>
</dbReference>
<feature type="active site" description="Nucleophile" evidence="8">
    <location>
        <position position="31"/>
    </location>
</feature>
<feature type="site" description="Contributes to redox potential value" evidence="8">
    <location>
        <position position="33"/>
    </location>
</feature>
<evidence type="ECO:0000256" key="7">
    <source>
        <dbReference type="PIRNR" id="PIRNR000077"/>
    </source>
</evidence>
<sequence length="108" mass="11994">MGALAVNYVNFDCEVLKSTKPVVVDFWARWCNPCMSLAPIIDELADELADKVKITKLDIEIKENATIKEKYKIASIPTIILFKDGKIVNTMVGGSSKSNISSWILSMI</sequence>
<keyword evidence="3" id="KW-0249">Electron transport</keyword>
<dbReference type="PANTHER" id="PTHR45663:SF11">
    <property type="entry name" value="GEO12009P1"/>
    <property type="match status" value="1"/>
</dbReference>
<feature type="site" description="Deprotonates C-terminal active site Cys" evidence="8">
    <location>
        <position position="25"/>
    </location>
</feature>
<evidence type="ECO:0000313" key="12">
    <source>
        <dbReference type="Proteomes" id="UP000240811"/>
    </source>
</evidence>
<evidence type="ECO:0000259" key="10">
    <source>
        <dbReference type="PROSITE" id="PS51352"/>
    </source>
</evidence>
<accession>A0A2T4VZ89</accession>
<feature type="active site" description="Nucleophile" evidence="8">
    <location>
        <position position="34"/>
    </location>
</feature>
<evidence type="ECO:0000256" key="3">
    <source>
        <dbReference type="ARBA" id="ARBA00022982"/>
    </source>
</evidence>
<feature type="domain" description="Thioredoxin" evidence="10">
    <location>
        <begin position="1"/>
        <end position="108"/>
    </location>
</feature>
<dbReference type="InterPro" id="IPR013766">
    <property type="entry name" value="Thioredoxin_domain"/>
</dbReference>
<evidence type="ECO:0000313" key="11">
    <source>
        <dbReference type="EMBL" id="PTL87091.1"/>
    </source>
</evidence>
<protein>
    <recommendedName>
        <fullName evidence="6 7">Thioredoxin</fullName>
    </recommendedName>
</protein>
<keyword evidence="5 9" id="KW-0676">Redox-active center</keyword>
<dbReference type="PRINTS" id="PR00421">
    <property type="entry name" value="THIOREDOXIN"/>
</dbReference>
<evidence type="ECO:0000256" key="6">
    <source>
        <dbReference type="NCBIfam" id="TIGR01068"/>
    </source>
</evidence>
<name>A0A2T4VZ89_9HYPH</name>
<dbReference type="EMBL" id="PSQJ01000001">
    <property type="protein sequence ID" value="PTL87091.1"/>
    <property type="molecule type" value="Genomic_DNA"/>
</dbReference>
<dbReference type="Pfam" id="PF00085">
    <property type="entry name" value="Thioredoxin"/>
    <property type="match status" value="1"/>
</dbReference>
<organism evidence="11 12">
    <name type="scientific">Candidatus Liberibacter europaeus</name>
    <dbReference type="NCBI Taxonomy" id="744859"/>
    <lineage>
        <taxon>Bacteria</taxon>
        <taxon>Pseudomonadati</taxon>
        <taxon>Pseudomonadota</taxon>
        <taxon>Alphaproteobacteria</taxon>
        <taxon>Hyphomicrobiales</taxon>
        <taxon>Rhizobiaceae</taxon>
        <taxon>Liberibacter</taxon>
    </lineage>
</organism>
<proteinExistence type="inferred from homology"/>
<keyword evidence="2" id="KW-0813">Transport</keyword>
<dbReference type="PANTHER" id="PTHR45663">
    <property type="entry name" value="GEO12009P1"/>
    <property type="match status" value="1"/>
</dbReference>
<evidence type="ECO:0000256" key="2">
    <source>
        <dbReference type="ARBA" id="ARBA00022448"/>
    </source>
</evidence>